<comment type="caution">
    <text evidence="4">The sequence shown here is derived from an EMBL/GenBank/DDBJ whole genome shotgun (WGS) entry which is preliminary data.</text>
</comment>
<accession>A0ABU6JG51</accession>
<dbReference type="InterPro" id="IPR004399">
    <property type="entry name" value="HMP/HMP-P_kinase_dom"/>
</dbReference>
<keyword evidence="5" id="KW-1185">Reference proteome</keyword>
<evidence type="ECO:0000256" key="1">
    <source>
        <dbReference type="ARBA" id="ARBA00004948"/>
    </source>
</evidence>
<dbReference type="SUPFAM" id="SSF53613">
    <property type="entry name" value="Ribokinase-like"/>
    <property type="match status" value="1"/>
</dbReference>
<sequence length="263" mass="27905">MIRPSVLVFAGSDPSGGAGIQADVQATAALGAHPLTSITALTVQDNDRVYRIHPTPADLVLQQAKALIDKMDIAAVKIGIVGNGANAEAIAEAIGLLRQRRPNLHVVLDPVLASGHGDRLSADDPRETILRLLPLATLVTPNLPEAAALCDGEQRAESQAGLLLEHCRNVLIKGGHGEGPDVVNRWFSRSDQRTWTWPRLDGGYHGSGCTLASAIAALLARGMPMRDALDQGQSYCQHALASAYAIADGQRMPDRGITLENRT</sequence>
<gene>
    <name evidence="4" type="ORF">RY831_25395</name>
</gene>
<dbReference type="EC" id="2.7.1.49" evidence="2"/>
<proteinExistence type="predicted"/>
<keyword evidence="4" id="KW-0418">Kinase</keyword>
<reference evidence="4 5" key="1">
    <citation type="submission" date="2023-10" db="EMBL/GenBank/DDBJ databases">
        <title>Noviherbaspirillum sp. CPCC 100848 genome assembly.</title>
        <authorList>
            <person name="Li X.Y."/>
            <person name="Fang X.M."/>
        </authorList>
    </citation>
    <scope>NUCLEOTIDE SEQUENCE [LARGE SCALE GENOMIC DNA]</scope>
    <source>
        <strain evidence="4 5">CPCC 100848</strain>
    </source>
</reference>
<dbReference type="InterPro" id="IPR013749">
    <property type="entry name" value="PM/HMP-P_kinase-1"/>
</dbReference>
<dbReference type="CDD" id="cd01169">
    <property type="entry name" value="HMPP_kinase"/>
    <property type="match status" value="1"/>
</dbReference>
<organism evidence="4 5">
    <name type="scientific">Noviherbaspirillum album</name>
    <dbReference type="NCBI Taxonomy" id="3080276"/>
    <lineage>
        <taxon>Bacteria</taxon>
        <taxon>Pseudomonadati</taxon>
        <taxon>Pseudomonadota</taxon>
        <taxon>Betaproteobacteria</taxon>
        <taxon>Burkholderiales</taxon>
        <taxon>Oxalobacteraceae</taxon>
        <taxon>Noviherbaspirillum</taxon>
    </lineage>
</organism>
<evidence type="ECO:0000313" key="5">
    <source>
        <dbReference type="Proteomes" id="UP001352263"/>
    </source>
</evidence>
<dbReference type="RefSeq" id="WP_326509178.1">
    <property type="nucleotide sequence ID" value="NZ_JAWIIV010000031.1"/>
</dbReference>
<evidence type="ECO:0000256" key="2">
    <source>
        <dbReference type="ARBA" id="ARBA00012135"/>
    </source>
</evidence>
<dbReference type="PANTHER" id="PTHR20858">
    <property type="entry name" value="PHOSPHOMETHYLPYRIMIDINE KINASE"/>
    <property type="match status" value="1"/>
</dbReference>
<dbReference type="InterPro" id="IPR029056">
    <property type="entry name" value="Ribokinase-like"/>
</dbReference>
<dbReference type="GO" id="GO:0016301">
    <property type="term" value="F:kinase activity"/>
    <property type="evidence" value="ECO:0007669"/>
    <property type="project" value="UniProtKB-KW"/>
</dbReference>
<name>A0ABU6JG51_9BURK</name>
<feature type="domain" description="Pyridoxamine kinase/Phosphomethylpyrimidine kinase" evidence="3">
    <location>
        <begin position="13"/>
        <end position="250"/>
    </location>
</feature>
<dbReference type="Gene3D" id="3.40.1190.20">
    <property type="match status" value="1"/>
</dbReference>
<dbReference type="Pfam" id="PF08543">
    <property type="entry name" value="Phos_pyr_kin"/>
    <property type="match status" value="1"/>
</dbReference>
<protein>
    <recommendedName>
        <fullName evidence="2">hydroxymethylpyrimidine kinase</fullName>
        <ecNumber evidence="2">2.7.1.49</ecNumber>
    </recommendedName>
</protein>
<evidence type="ECO:0000259" key="3">
    <source>
        <dbReference type="Pfam" id="PF08543"/>
    </source>
</evidence>
<dbReference type="Proteomes" id="UP001352263">
    <property type="component" value="Unassembled WGS sequence"/>
</dbReference>
<comment type="pathway">
    <text evidence="1">Cofactor biosynthesis; thiamine diphosphate biosynthesis.</text>
</comment>
<dbReference type="PANTHER" id="PTHR20858:SF17">
    <property type="entry name" value="HYDROXYMETHYLPYRIMIDINE_PHOSPHOMETHYLPYRIMIDINE KINASE THI20-RELATED"/>
    <property type="match status" value="1"/>
</dbReference>
<dbReference type="EMBL" id="JAWIIV010000031">
    <property type="protein sequence ID" value="MEC4722505.1"/>
    <property type="molecule type" value="Genomic_DNA"/>
</dbReference>
<keyword evidence="4" id="KW-0808">Transferase</keyword>
<evidence type="ECO:0000313" key="4">
    <source>
        <dbReference type="EMBL" id="MEC4722505.1"/>
    </source>
</evidence>